<protein>
    <recommendedName>
        <fullName evidence="3">DUF4221 domain-containing protein</fullName>
    </recommendedName>
</protein>
<evidence type="ECO:0000313" key="2">
    <source>
        <dbReference type="Proteomes" id="UP000295438"/>
    </source>
</evidence>
<evidence type="ECO:0000313" key="1">
    <source>
        <dbReference type="EMBL" id="TDK51103.1"/>
    </source>
</evidence>
<dbReference type="SUPFAM" id="SSF50998">
    <property type="entry name" value="Quinoprotein alcohol dehydrogenase-like"/>
    <property type="match status" value="1"/>
</dbReference>
<proteinExistence type="predicted"/>
<accession>A0A4R5VGY9</accession>
<reference evidence="1 2" key="1">
    <citation type="submission" date="2019-03" db="EMBL/GenBank/DDBJ databases">
        <title>Algoriphagus aquimaris sp. nov., isolated form marine sediment in Pohang, Korea.</title>
        <authorList>
            <person name="Kim J."/>
            <person name="Yoon S.-H."/>
            <person name="Lee S.-S."/>
        </authorList>
    </citation>
    <scope>NUCLEOTIDE SEQUENCE [LARGE SCALE GENOMIC DNA]</scope>
    <source>
        <strain evidence="1 2">F21</strain>
    </source>
</reference>
<evidence type="ECO:0008006" key="3">
    <source>
        <dbReference type="Google" id="ProtNLM"/>
    </source>
</evidence>
<comment type="caution">
    <text evidence="1">The sequence shown here is derived from an EMBL/GenBank/DDBJ whole genome shotgun (WGS) entry which is preliminary data.</text>
</comment>
<dbReference type="RefSeq" id="WP_100627927.1">
    <property type="nucleotide sequence ID" value="NZ_SMUW01000013.1"/>
</dbReference>
<gene>
    <name evidence="1" type="ORF">E1898_00205</name>
</gene>
<sequence>MIKSLYFLIITIIIPIFGYSQFQFNKIKEFQINSLYKVGIVDYFDSKNLYLAYINKLSKGTEIALINGKGEIILSKNLQGDGPEKFTTSMNSLGFSRGGDIWVLTTFELLLYDQNLKLKERIKFEPNTQVYIANRTYPFQYFYKNNNPSNFHFFLNPSGVHNFLGFRQFKNKYLVNLYDSHSKSNYSLAPIIKREIGQKLNENMSDVYFPIYTVDKNESPQLYLTSSFDSEITVFDLNNGTEIKNIKIKHGAFDFLKGTNLDISNLPSRENITLGAKNHNIFKLDNELIILEYIQEIPYGTYEQKIAEDPTYHHFQDPNYHRLILFEGNTQVSGDIKLPVNGKLMTALPDNRLLFQLIDPDIEEDFIRFGIYELVKSSD</sequence>
<dbReference type="AlphaFoldDB" id="A0A4R5VGY9"/>
<keyword evidence="2" id="KW-1185">Reference proteome</keyword>
<dbReference type="EMBL" id="SMUW01000013">
    <property type="protein sequence ID" value="TDK51103.1"/>
    <property type="molecule type" value="Genomic_DNA"/>
</dbReference>
<dbReference type="InterPro" id="IPR011047">
    <property type="entry name" value="Quinoprotein_ADH-like_sf"/>
</dbReference>
<organism evidence="1 2">
    <name type="scientific">Algoriphagus formosus</name>
    <dbReference type="NCBI Taxonomy" id="2007308"/>
    <lineage>
        <taxon>Bacteria</taxon>
        <taxon>Pseudomonadati</taxon>
        <taxon>Bacteroidota</taxon>
        <taxon>Cytophagia</taxon>
        <taxon>Cytophagales</taxon>
        <taxon>Cyclobacteriaceae</taxon>
        <taxon>Algoriphagus</taxon>
    </lineage>
</organism>
<name>A0A4R5VGY9_9BACT</name>
<dbReference type="Proteomes" id="UP000295438">
    <property type="component" value="Unassembled WGS sequence"/>
</dbReference>